<dbReference type="EMBL" id="JAAQPH010000001">
    <property type="protein sequence ID" value="NIA67055.1"/>
    <property type="molecule type" value="Genomic_DNA"/>
</dbReference>
<feature type="domain" description="DUF218" evidence="1">
    <location>
        <begin position="57"/>
        <end position="221"/>
    </location>
</feature>
<comment type="caution">
    <text evidence="2">The sequence shown here is derived from an EMBL/GenBank/DDBJ whole genome shotgun (WGS) entry which is preliminary data.</text>
</comment>
<sequence length="241" mass="26373">MAWIFFRALQWRVLGRLCGLLLLLYGGAIMLTPLPELAVRALENRFATPVEGPQVAGIIVLGGATDSGQVAAARGQPMLNGAAERLTTAIALHRAMPERPLIVTGYSGRLIPSGLNEAEITRLLFQQQGLSLSQVRFEARSRNTAENARLSAELAGDEERPWLLITSAWHMPRAVASFRAAGLSVVPHPVDFRTEPDTLMWPREPDSSLGLAYIALHEWLGLLAYYVTGRTTEFLPAPQPL</sequence>
<dbReference type="Pfam" id="PF02698">
    <property type="entry name" value="DUF218"/>
    <property type="match status" value="1"/>
</dbReference>
<dbReference type="InterPro" id="IPR003848">
    <property type="entry name" value="DUF218"/>
</dbReference>
<dbReference type="GO" id="GO:0005886">
    <property type="term" value="C:plasma membrane"/>
    <property type="evidence" value="ECO:0007669"/>
    <property type="project" value="TreeGrafter"/>
</dbReference>
<dbReference type="InterPro" id="IPR014729">
    <property type="entry name" value="Rossmann-like_a/b/a_fold"/>
</dbReference>
<protein>
    <submittedName>
        <fullName evidence="2">YdcF family protein</fullName>
    </submittedName>
</protein>
<dbReference type="Gene3D" id="3.40.50.620">
    <property type="entry name" value="HUPs"/>
    <property type="match status" value="1"/>
</dbReference>
<name>A0A967EX06_9PROT</name>
<dbReference type="AlphaFoldDB" id="A0A967EX06"/>
<proteinExistence type="predicted"/>
<reference evidence="2" key="1">
    <citation type="submission" date="2020-03" db="EMBL/GenBank/DDBJ databases">
        <title>Genome of Pelagibius litoralis DSM 21314T.</title>
        <authorList>
            <person name="Wang G."/>
        </authorList>
    </citation>
    <scope>NUCLEOTIDE SEQUENCE</scope>
    <source>
        <strain evidence="2">DSM 21314</strain>
    </source>
</reference>
<evidence type="ECO:0000313" key="2">
    <source>
        <dbReference type="EMBL" id="NIA67055.1"/>
    </source>
</evidence>
<dbReference type="GO" id="GO:0000270">
    <property type="term" value="P:peptidoglycan metabolic process"/>
    <property type="evidence" value="ECO:0007669"/>
    <property type="project" value="TreeGrafter"/>
</dbReference>
<organism evidence="2 3">
    <name type="scientific">Pelagibius litoralis</name>
    <dbReference type="NCBI Taxonomy" id="374515"/>
    <lineage>
        <taxon>Bacteria</taxon>
        <taxon>Pseudomonadati</taxon>
        <taxon>Pseudomonadota</taxon>
        <taxon>Alphaproteobacteria</taxon>
        <taxon>Rhodospirillales</taxon>
        <taxon>Rhodovibrionaceae</taxon>
        <taxon>Pelagibius</taxon>
    </lineage>
</organism>
<keyword evidence="3" id="KW-1185">Reference proteome</keyword>
<evidence type="ECO:0000313" key="3">
    <source>
        <dbReference type="Proteomes" id="UP000761264"/>
    </source>
</evidence>
<dbReference type="PANTHER" id="PTHR30336">
    <property type="entry name" value="INNER MEMBRANE PROTEIN, PROBABLE PERMEASE"/>
    <property type="match status" value="1"/>
</dbReference>
<gene>
    <name evidence="2" type="ORF">HBA54_00445</name>
</gene>
<dbReference type="CDD" id="cd06259">
    <property type="entry name" value="YdcF-like"/>
    <property type="match status" value="1"/>
</dbReference>
<dbReference type="GO" id="GO:0043164">
    <property type="term" value="P:Gram-negative-bacterium-type cell wall biogenesis"/>
    <property type="evidence" value="ECO:0007669"/>
    <property type="project" value="TreeGrafter"/>
</dbReference>
<dbReference type="InterPro" id="IPR051599">
    <property type="entry name" value="Cell_Envelope_Assoc"/>
</dbReference>
<evidence type="ECO:0000259" key="1">
    <source>
        <dbReference type="Pfam" id="PF02698"/>
    </source>
</evidence>
<dbReference type="Proteomes" id="UP000761264">
    <property type="component" value="Unassembled WGS sequence"/>
</dbReference>
<accession>A0A967EX06</accession>
<dbReference type="RefSeq" id="WP_167220346.1">
    <property type="nucleotide sequence ID" value="NZ_JAAQPH010000001.1"/>
</dbReference>
<dbReference type="PANTHER" id="PTHR30336:SF4">
    <property type="entry name" value="ENVELOPE BIOGENESIS FACTOR ELYC"/>
    <property type="match status" value="1"/>
</dbReference>